<reference evidence="9" key="1">
    <citation type="journal article" date="2019" name="Int. J. Syst. Evol. Microbiol.">
        <title>The Global Catalogue of Microorganisms (GCM) 10K type strain sequencing project: providing services to taxonomists for standard genome sequencing and annotation.</title>
        <authorList>
            <consortium name="The Broad Institute Genomics Platform"/>
            <consortium name="The Broad Institute Genome Sequencing Center for Infectious Disease"/>
            <person name="Wu L."/>
            <person name="Ma J."/>
        </authorList>
    </citation>
    <scope>NUCLEOTIDE SEQUENCE [LARGE SCALE GENOMIC DNA]</scope>
    <source>
        <strain evidence="9">TISTR 1514</strain>
    </source>
</reference>
<dbReference type="InterPro" id="IPR036477">
    <property type="entry name" value="Formyl_transf_N_sf"/>
</dbReference>
<evidence type="ECO:0000256" key="3">
    <source>
        <dbReference type="ARBA" id="ARBA00022679"/>
    </source>
</evidence>
<feature type="binding site" evidence="5">
    <location>
        <begin position="108"/>
        <end position="111"/>
    </location>
    <ligand>
        <name>(6S)-5,6,7,8-tetrahydrofolate</name>
        <dbReference type="ChEBI" id="CHEBI:57453"/>
    </ligand>
</feature>
<dbReference type="InterPro" id="IPR041711">
    <property type="entry name" value="Met-tRNA-FMT_N"/>
</dbReference>
<dbReference type="Pfam" id="PF00551">
    <property type="entry name" value="Formyl_trans_N"/>
    <property type="match status" value="1"/>
</dbReference>
<dbReference type="EC" id="2.1.2.9" evidence="2 5"/>
<dbReference type="Pfam" id="PF02911">
    <property type="entry name" value="Formyl_trans_C"/>
    <property type="match status" value="1"/>
</dbReference>
<feature type="domain" description="Formyl transferase C-terminal" evidence="7">
    <location>
        <begin position="201"/>
        <end position="297"/>
    </location>
</feature>
<dbReference type="PANTHER" id="PTHR11138">
    <property type="entry name" value="METHIONYL-TRNA FORMYLTRANSFERASE"/>
    <property type="match status" value="1"/>
</dbReference>
<dbReference type="InterPro" id="IPR044135">
    <property type="entry name" value="Met-tRNA-FMT_C"/>
</dbReference>
<dbReference type="Proteomes" id="UP001597492">
    <property type="component" value="Unassembled WGS sequence"/>
</dbReference>
<dbReference type="InterPro" id="IPR005794">
    <property type="entry name" value="Fmt"/>
</dbReference>
<name>A0ABW5UZF0_9MICO</name>
<accession>A0ABW5UZF0</accession>
<dbReference type="InterPro" id="IPR002376">
    <property type="entry name" value="Formyl_transf_N"/>
</dbReference>
<evidence type="ECO:0000256" key="2">
    <source>
        <dbReference type="ARBA" id="ARBA00012261"/>
    </source>
</evidence>
<dbReference type="Gene3D" id="3.40.50.12230">
    <property type="match status" value="1"/>
</dbReference>
<dbReference type="SUPFAM" id="SSF50486">
    <property type="entry name" value="FMT C-terminal domain-like"/>
    <property type="match status" value="1"/>
</dbReference>
<dbReference type="SUPFAM" id="SSF53328">
    <property type="entry name" value="Formyltransferase"/>
    <property type="match status" value="1"/>
</dbReference>
<protein>
    <recommendedName>
        <fullName evidence="2 5">Methionyl-tRNA formyltransferase</fullName>
        <ecNumber evidence="2 5">2.1.2.9</ecNumber>
    </recommendedName>
</protein>
<dbReference type="InterPro" id="IPR011034">
    <property type="entry name" value="Formyl_transferase-like_C_sf"/>
</dbReference>
<evidence type="ECO:0000313" key="9">
    <source>
        <dbReference type="Proteomes" id="UP001597492"/>
    </source>
</evidence>
<keyword evidence="3 5" id="KW-0808">Transferase</keyword>
<comment type="function">
    <text evidence="5">Attaches a formyl group to the free amino group of methionyl-tRNA(fMet). The formyl group appears to play a dual role in the initiator identity of N-formylmethionyl-tRNA by promoting its recognition by IF2 and preventing the misappropriation of this tRNA by the elongation apparatus.</text>
</comment>
<dbReference type="InterPro" id="IPR005793">
    <property type="entry name" value="Formyl_trans_C"/>
</dbReference>
<comment type="catalytic activity">
    <reaction evidence="5">
        <text>L-methionyl-tRNA(fMet) + (6R)-10-formyltetrahydrofolate = N-formyl-L-methionyl-tRNA(fMet) + (6S)-5,6,7,8-tetrahydrofolate + H(+)</text>
        <dbReference type="Rhea" id="RHEA:24380"/>
        <dbReference type="Rhea" id="RHEA-COMP:9952"/>
        <dbReference type="Rhea" id="RHEA-COMP:9953"/>
        <dbReference type="ChEBI" id="CHEBI:15378"/>
        <dbReference type="ChEBI" id="CHEBI:57453"/>
        <dbReference type="ChEBI" id="CHEBI:78530"/>
        <dbReference type="ChEBI" id="CHEBI:78844"/>
        <dbReference type="ChEBI" id="CHEBI:195366"/>
        <dbReference type="EC" id="2.1.2.9"/>
    </reaction>
</comment>
<comment type="similarity">
    <text evidence="1 5">Belongs to the Fmt family.</text>
</comment>
<organism evidence="8 9">
    <name type="scientific">Gulosibacter faecalis</name>
    <dbReference type="NCBI Taxonomy" id="272240"/>
    <lineage>
        <taxon>Bacteria</taxon>
        <taxon>Bacillati</taxon>
        <taxon>Actinomycetota</taxon>
        <taxon>Actinomycetes</taxon>
        <taxon>Micrococcales</taxon>
        <taxon>Microbacteriaceae</taxon>
        <taxon>Gulosibacter</taxon>
    </lineage>
</organism>
<dbReference type="CDD" id="cd08646">
    <property type="entry name" value="FMT_core_Met-tRNA-FMT_N"/>
    <property type="match status" value="1"/>
</dbReference>
<sequence length="304" mass="31892">MRIVFAGTPEVAVPTLEALVSAGHEIAAVLTREDAPVGRRRVLTPSPVAQRAEELGLTVVRANRITDEIAHQLLATEFELGVVVAYGGLIRTPLLDTPKYGWINLHFSQLPRWRGAAPVQRAVMAGDATSGVAVFQLEAGLDTGPTYVNRAVEIGAHETAGDLLNRLAQLGAPEVTATVASIADGSARAEPQSGEATTAPKLTNADGRVDWTETSETIDARVRGVTPEPGAATELAGQRVKLLRGRASEAYASGEPGTVTAVDGLVLVATGAGAYQLLEVQPAGKRPMAAADWFRGQHGEVRFA</sequence>
<dbReference type="PANTHER" id="PTHR11138:SF5">
    <property type="entry name" value="METHIONYL-TRNA FORMYLTRANSFERASE, MITOCHONDRIAL"/>
    <property type="match status" value="1"/>
</dbReference>
<keyword evidence="9" id="KW-1185">Reference proteome</keyword>
<evidence type="ECO:0000259" key="6">
    <source>
        <dbReference type="Pfam" id="PF00551"/>
    </source>
</evidence>
<comment type="caution">
    <text evidence="8">The sequence shown here is derived from an EMBL/GenBank/DDBJ whole genome shotgun (WGS) entry which is preliminary data.</text>
</comment>
<dbReference type="CDD" id="cd08704">
    <property type="entry name" value="Met_tRNA_FMT_C"/>
    <property type="match status" value="1"/>
</dbReference>
<evidence type="ECO:0000259" key="7">
    <source>
        <dbReference type="Pfam" id="PF02911"/>
    </source>
</evidence>
<dbReference type="GO" id="GO:0004479">
    <property type="term" value="F:methionyl-tRNA formyltransferase activity"/>
    <property type="evidence" value="ECO:0007669"/>
    <property type="project" value="UniProtKB-EC"/>
</dbReference>
<evidence type="ECO:0000256" key="4">
    <source>
        <dbReference type="ARBA" id="ARBA00022917"/>
    </source>
</evidence>
<keyword evidence="4 5" id="KW-0648">Protein biosynthesis</keyword>
<proteinExistence type="inferred from homology"/>
<dbReference type="RefSeq" id="WP_019617512.1">
    <property type="nucleotide sequence ID" value="NZ_JBHUNE010000008.1"/>
</dbReference>
<feature type="domain" description="Formyl transferase N-terminal" evidence="6">
    <location>
        <begin position="1"/>
        <end position="171"/>
    </location>
</feature>
<evidence type="ECO:0000256" key="5">
    <source>
        <dbReference type="HAMAP-Rule" id="MF_00182"/>
    </source>
</evidence>
<dbReference type="HAMAP" id="MF_00182">
    <property type="entry name" value="Formyl_trans"/>
    <property type="match status" value="1"/>
</dbReference>
<dbReference type="EMBL" id="JBHUNE010000008">
    <property type="protein sequence ID" value="MFD2758906.1"/>
    <property type="molecule type" value="Genomic_DNA"/>
</dbReference>
<evidence type="ECO:0000313" key="8">
    <source>
        <dbReference type="EMBL" id="MFD2758906.1"/>
    </source>
</evidence>
<dbReference type="NCBIfam" id="TIGR00460">
    <property type="entry name" value="fmt"/>
    <property type="match status" value="1"/>
</dbReference>
<gene>
    <name evidence="5 8" type="primary">fmt</name>
    <name evidence="8" type="ORF">ACFSW7_11010</name>
</gene>
<evidence type="ECO:0000256" key="1">
    <source>
        <dbReference type="ARBA" id="ARBA00010699"/>
    </source>
</evidence>